<accession>A0AAV0AHB5</accession>
<gene>
    <name evidence="2" type="ORF">PPACK8108_LOCUS2181</name>
</gene>
<sequence>MVGGTIDKLIRHQPSLKKTVLEANVNFLNGIYKIGKNIDSSSESLTRVLLRSEIKETKKSKEVLDFLAAPQSDLVNANNVLMSEPASGPADLLLQSTLDAVNKKEMDKKDAFLNRAVLLYVDVDCRLLESMLQNLAHSQYLTSMQGFNIKLSLLRLPSIPYNFLTTTAAKASASTIRLLTKTLPREILSVVMKQLQSDWVGIRPFWETL</sequence>
<proteinExistence type="predicted"/>
<feature type="domain" description="DUF913" evidence="1">
    <location>
        <begin position="2"/>
        <end position="162"/>
    </location>
</feature>
<keyword evidence="3" id="KW-1185">Reference proteome</keyword>
<comment type="caution">
    <text evidence="2">The sequence shown here is derived from an EMBL/GenBank/DDBJ whole genome shotgun (WGS) entry which is preliminary data.</text>
</comment>
<evidence type="ECO:0000313" key="2">
    <source>
        <dbReference type="EMBL" id="CAH7667756.1"/>
    </source>
</evidence>
<evidence type="ECO:0000313" key="3">
    <source>
        <dbReference type="Proteomes" id="UP001153365"/>
    </source>
</evidence>
<dbReference type="Pfam" id="PF06025">
    <property type="entry name" value="DUF913"/>
    <property type="match status" value="1"/>
</dbReference>
<organism evidence="2 3">
    <name type="scientific">Phakopsora pachyrhizi</name>
    <name type="common">Asian soybean rust disease fungus</name>
    <dbReference type="NCBI Taxonomy" id="170000"/>
    <lineage>
        <taxon>Eukaryota</taxon>
        <taxon>Fungi</taxon>
        <taxon>Dikarya</taxon>
        <taxon>Basidiomycota</taxon>
        <taxon>Pucciniomycotina</taxon>
        <taxon>Pucciniomycetes</taxon>
        <taxon>Pucciniales</taxon>
        <taxon>Phakopsoraceae</taxon>
        <taxon>Phakopsora</taxon>
    </lineage>
</organism>
<protein>
    <recommendedName>
        <fullName evidence="1">DUF913 domain-containing protein</fullName>
    </recommendedName>
</protein>
<reference evidence="2" key="1">
    <citation type="submission" date="2022-06" db="EMBL/GenBank/DDBJ databases">
        <authorList>
            <consortium name="SYNGENTA / RWTH Aachen University"/>
        </authorList>
    </citation>
    <scope>NUCLEOTIDE SEQUENCE</scope>
</reference>
<name>A0AAV0AHB5_PHAPC</name>
<dbReference type="AlphaFoldDB" id="A0AAV0AHB5"/>
<evidence type="ECO:0000259" key="1">
    <source>
        <dbReference type="Pfam" id="PF06025"/>
    </source>
</evidence>
<dbReference type="Proteomes" id="UP001153365">
    <property type="component" value="Unassembled WGS sequence"/>
</dbReference>
<dbReference type="InterPro" id="IPR010314">
    <property type="entry name" value="E3_Ub_ligase_DUF913"/>
</dbReference>
<dbReference type="EMBL" id="CALTRL010000373">
    <property type="protein sequence ID" value="CAH7667756.1"/>
    <property type="molecule type" value="Genomic_DNA"/>
</dbReference>